<keyword evidence="3" id="KW-1185">Reference proteome</keyword>
<dbReference type="FunFam" id="3.90.550.50:FF:000061">
    <property type="entry name" value="AT4g00300 protein"/>
    <property type="match status" value="1"/>
</dbReference>
<dbReference type="Gene3D" id="3.90.550.50">
    <property type="match status" value="1"/>
</dbReference>
<comment type="caution">
    <text evidence="2">The sequence shown here is derived from an EMBL/GenBank/DDBJ whole genome shotgun (WGS) entry which is preliminary data.</text>
</comment>
<protein>
    <recommendedName>
        <fullName evidence="4">Fringe</fullName>
    </recommendedName>
</protein>
<reference evidence="2 3" key="1">
    <citation type="submission" date="2020-09" db="EMBL/GenBank/DDBJ databases">
        <title>De no assembly of potato wild relative species, Solanum commersonii.</title>
        <authorList>
            <person name="Cho K."/>
        </authorList>
    </citation>
    <scope>NUCLEOTIDE SEQUENCE [LARGE SCALE GENOMIC DNA]</scope>
    <source>
        <strain evidence="2">LZ3.2</strain>
        <tissue evidence="2">Leaf</tissue>
    </source>
</reference>
<evidence type="ECO:0000313" key="3">
    <source>
        <dbReference type="Proteomes" id="UP000824120"/>
    </source>
</evidence>
<evidence type="ECO:0008006" key="4">
    <source>
        <dbReference type="Google" id="ProtNLM"/>
    </source>
</evidence>
<accession>A0A9J5WGQ7</accession>
<name>A0A9J5WGQ7_SOLCO</name>
<dbReference type="InterPro" id="IPR006740">
    <property type="entry name" value="DUF604"/>
</dbReference>
<evidence type="ECO:0000256" key="1">
    <source>
        <dbReference type="SAM" id="Phobius"/>
    </source>
</evidence>
<dbReference type="OrthoDB" id="414175at2759"/>
<dbReference type="Pfam" id="PF04646">
    <property type="entry name" value="DUF604"/>
    <property type="match status" value="1"/>
</dbReference>
<proteinExistence type="predicted"/>
<gene>
    <name evidence="2" type="ORF">H5410_063796</name>
</gene>
<keyword evidence="1" id="KW-0472">Membrane</keyword>
<dbReference type="PANTHER" id="PTHR10811">
    <property type="entry name" value="FRINGE-RELATED"/>
    <property type="match status" value="1"/>
</dbReference>
<dbReference type="AlphaFoldDB" id="A0A9J5WGQ7"/>
<feature type="transmembrane region" description="Helical" evidence="1">
    <location>
        <begin position="12"/>
        <end position="37"/>
    </location>
</feature>
<organism evidence="2 3">
    <name type="scientific">Solanum commersonii</name>
    <name type="common">Commerson's wild potato</name>
    <name type="synonym">Commerson's nightshade</name>
    <dbReference type="NCBI Taxonomy" id="4109"/>
    <lineage>
        <taxon>Eukaryota</taxon>
        <taxon>Viridiplantae</taxon>
        <taxon>Streptophyta</taxon>
        <taxon>Embryophyta</taxon>
        <taxon>Tracheophyta</taxon>
        <taxon>Spermatophyta</taxon>
        <taxon>Magnoliopsida</taxon>
        <taxon>eudicotyledons</taxon>
        <taxon>Gunneridae</taxon>
        <taxon>Pentapetalae</taxon>
        <taxon>asterids</taxon>
        <taxon>lamiids</taxon>
        <taxon>Solanales</taxon>
        <taxon>Solanaceae</taxon>
        <taxon>Solanoideae</taxon>
        <taxon>Solaneae</taxon>
        <taxon>Solanum</taxon>
    </lineage>
</organism>
<keyword evidence="1" id="KW-1133">Transmembrane helix</keyword>
<evidence type="ECO:0000313" key="2">
    <source>
        <dbReference type="EMBL" id="KAG5574030.1"/>
    </source>
</evidence>
<dbReference type="EMBL" id="JACXVP010000012">
    <property type="protein sequence ID" value="KAG5574030.1"/>
    <property type="molecule type" value="Genomic_DNA"/>
</dbReference>
<keyword evidence="1" id="KW-0812">Transmembrane</keyword>
<sequence>MSQFSFVSLFDKYLVASLCKIVLFLGLFLHLASIFLFKDPNCSSPYELLESSNNINPPISSNPTNLSHLLFGLLGSQKAWHYRKNYIESWWRPNVTKGYLFLDVAPNATLLPWSKNSPPYKVSKNITKLVQETQHVAPIQARMVHGIMEVLEQEHEGVRWVVMGDDDSMFFVENIVDVLAKYDHNKYYYFGAQSEYILSNFWFSFDQGFGGAGFIMSFPLAKALAQDIESCLRRYPFLNSADLITMVCIVDLGVGFTPLKGLHHLDMRGDISGLLSSHPKIPLLSLHHIDSIAPIFPLMDRAKSLKHFMKAAKFDQSRLLQQTICHHRLSNWTFSVSWGYSVQIYERIMPRSHLIKPIQTFKTWIKKPKSPPYYMFNTRPRTNDSCEAPHVFFFKTIGKMKNKNEIWTTYFRSEARGLPSCSIDGNHSANYVNKIQVYSHRAKRTEMDRCECCDIIHTSGSNKATIKLRECFTNEKIA</sequence>
<dbReference type="Proteomes" id="UP000824120">
    <property type="component" value="Chromosome 12"/>
</dbReference>